<dbReference type="Proteomes" id="UP000675653">
    <property type="component" value="Unassembled WGS sequence"/>
</dbReference>
<evidence type="ECO:0008006" key="3">
    <source>
        <dbReference type="Google" id="ProtNLM"/>
    </source>
</evidence>
<gene>
    <name evidence="1" type="ORF">KAT72_21490</name>
</gene>
<name>A0ABS5GWG6_9GAMM</name>
<organism evidence="1 2">
    <name type="scientific">Aeromonas popoffii</name>
    <dbReference type="NCBI Taxonomy" id="70856"/>
    <lineage>
        <taxon>Bacteria</taxon>
        <taxon>Pseudomonadati</taxon>
        <taxon>Pseudomonadota</taxon>
        <taxon>Gammaproteobacteria</taxon>
        <taxon>Aeromonadales</taxon>
        <taxon>Aeromonadaceae</taxon>
        <taxon>Aeromonas</taxon>
    </lineage>
</organism>
<dbReference type="EMBL" id="JAGRZL010000096">
    <property type="protein sequence ID" value="MBR7631492.1"/>
    <property type="molecule type" value="Genomic_DNA"/>
</dbReference>
<dbReference type="CDD" id="cd21631">
    <property type="entry name" value="RHH_CopG_NikR-like"/>
    <property type="match status" value="1"/>
</dbReference>
<evidence type="ECO:0000313" key="1">
    <source>
        <dbReference type="EMBL" id="MBR7631492.1"/>
    </source>
</evidence>
<protein>
    <recommendedName>
        <fullName evidence="3">Ribbon-helix-helix protein CopG domain-containing protein</fullName>
    </recommendedName>
</protein>
<evidence type="ECO:0000313" key="2">
    <source>
        <dbReference type="Proteomes" id="UP000675653"/>
    </source>
</evidence>
<comment type="caution">
    <text evidence="1">The sequence shown here is derived from an EMBL/GenBank/DDBJ whole genome shotgun (WGS) entry which is preliminary data.</text>
</comment>
<sequence>MSHKLNISTQSINEKDRFNDIVRFFDRWDCSISEKSKHLAAMAGIWETQKNFADMVKWVKLNQNMHKWAWEYVLKNGFNNQLPLWACKDGPKEFIGRQLVIAWDLMFANPDRQALFMMRFKKAASQQKTRMKRETIKPSSFYLNDDVRKKLDDMATRLKLTKSALIEMLIENAKQ</sequence>
<reference evidence="1 2" key="1">
    <citation type="submission" date="2021-04" db="EMBL/GenBank/DDBJ databases">
        <title>Draft Genome of Aeromonas popoffii ID682, isolated from a natural water source in Idaho.</title>
        <authorList>
            <person name="Testerman T."/>
            <person name="Graf J."/>
        </authorList>
    </citation>
    <scope>NUCLEOTIDE SEQUENCE [LARGE SCALE GENOMIC DNA]</scope>
    <source>
        <strain evidence="1 2">ID682</strain>
    </source>
</reference>
<accession>A0ABS5GWG6</accession>
<keyword evidence="2" id="KW-1185">Reference proteome</keyword>
<proteinExistence type="predicted"/>
<dbReference type="RefSeq" id="WP_212514859.1">
    <property type="nucleotide sequence ID" value="NZ_CAWQDX010000125.1"/>
</dbReference>